<protein>
    <recommendedName>
        <fullName evidence="4">HTH araC/xylS-type domain-containing protein</fullName>
    </recommendedName>
</protein>
<dbReference type="EMBL" id="CAJZAH010000001">
    <property type="protein sequence ID" value="CAG9165516.1"/>
    <property type="molecule type" value="Genomic_DNA"/>
</dbReference>
<comment type="caution">
    <text evidence="5">The sequence shown here is derived from an EMBL/GenBank/DDBJ whole genome shotgun (WGS) entry which is preliminary data.</text>
</comment>
<dbReference type="SUPFAM" id="SSF46689">
    <property type="entry name" value="Homeodomain-like"/>
    <property type="match status" value="2"/>
</dbReference>
<organism evidence="5 6">
    <name type="scientific">Cupriavidus respiraculi</name>
    <dbReference type="NCBI Taxonomy" id="195930"/>
    <lineage>
        <taxon>Bacteria</taxon>
        <taxon>Pseudomonadati</taxon>
        <taxon>Pseudomonadota</taxon>
        <taxon>Betaproteobacteria</taxon>
        <taxon>Burkholderiales</taxon>
        <taxon>Burkholderiaceae</taxon>
        <taxon>Cupriavidus</taxon>
    </lineage>
</organism>
<keyword evidence="3" id="KW-0804">Transcription</keyword>
<dbReference type="InterPro" id="IPR018062">
    <property type="entry name" value="HTH_AraC-typ_CS"/>
</dbReference>
<evidence type="ECO:0000313" key="6">
    <source>
        <dbReference type="Proteomes" id="UP000721236"/>
    </source>
</evidence>
<proteinExistence type="predicted"/>
<dbReference type="Proteomes" id="UP000721236">
    <property type="component" value="Unassembled WGS sequence"/>
</dbReference>
<dbReference type="PANTHER" id="PTHR43436:SF1">
    <property type="entry name" value="TRANSCRIPTIONAL REGULATORY PROTEIN"/>
    <property type="match status" value="1"/>
</dbReference>
<dbReference type="Gene3D" id="1.10.10.60">
    <property type="entry name" value="Homeodomain-like"/>
    <property type="match status" value="1"/>
</dbReference>
<sequence>MQTDVLKFHMVDELKHALLRYTRSHPQVEGVAVTPVQGFNLFHRTTPSEVEHTVVNPLVCLVLQGRKRVSLSSGVSSYKAGDMFMVTGNMPIASRISQANVASPYLALALDLDPTVITDLVMSESEAYSSRPAHDTSGDLCDALRRLVMLLDRPNSLAVLKNGLVREIHHWLLLGPQGHAVRNLGLPDSHVRRIARAVAILRANYAQPVRIERLAAAAGMSRAAFHQHFRAITSLSPLQFQKQLRLIEARRLILSKGKRLSQAALEVGYESTSQFSREYSRIFGRPPIKDKQAAADR</sequence>
<feature type="domain" description="HTH araC/xylS-type" evidence="4">
    <location>
        <begin position="195"/>
        <end position="293"/>
    </location>
</feature>
<keyword evidence="6" id="KW-1185">Reference proteome</keyword>
<dbReference type="Pfam" id="PF06719">
    <property type="entry name" value="AraC_N"/>
    <property type="match status" value="1"/>
</dbReference>
<dbReference type="PROSITE" id="PS01124">
    <property type="entry name" value="HTH_ARAC_FAMILY_2"/>
    <property type="match status" value="1"/>
</dbReference>
<evidence type="ECO:0000256" key="1">
    <source>
        <dbReference type="ARBA" id="ARBA00023015"/>
    </source>
</evidence>
<evidence type="ECO:0000313" key="5">
    <source>
        <dbReference type="EMBL" id="CAG9165516.1"/>
    </source>
</evidence>
<dbReference type="PANTHER" id="PTHR43436">
    <property type="entry name" value="ARAC-FAMILY TRANSCRIPTIONAL REGULATOR"/>
    <property type="match status" value="1"/>
</dbReference>
<evidence type="ECO:0000256" key="3">
    <source>
        <dbReference type="ARBA" id="ARBA00023163"/>
    </source>
</evidence>
<accession>A0ABM8WEK9</accession>
<dbReference type="PROSITE" id="PS00041">
    <property type="entry name" value="HTH_ARAC_FAMILY_1"/>
    <property type="match status" value="1"/>
</dbReference>
<dbReference type="InterPro" id="IPR009594">
    <property type="entry name" value="Tscrpt_reg_HTH_AraC_N"/>
</dbReference>
<reference evidence="5 6" key="1">
    <citation type="submission" date="2021-08" db="EMBL/GenBank/DDBJ databases">
        <authorList>
            <person name="Peeters C."/>
        </authorList>
    </citation>
    <scope>NUCLEOTIDE SEQUENCE [LARGE SCALE GENOMIC DNA]</scope>
    <source>
        <strain evidence="5 6">LMG 21510</strain>
    </source>
</reference>
<gene>
    <name evidence="5" type="ORF">LMG21510_00115</name>
</gene>
<evidence type="ECO:0000259" key="4">
    <source>
        <dbReference type="PROSITE" id="PS01124"/>
    </source>
</evidence>
<keyword evidence="2" id="KW-0238">DNA-binding</keyword>
<name>A0ABM8WEK9_9BURK</name>
<evidence type="ECO:0000256" key="2">
    <source>
        <dbReference type="ARBA" id="ARBA00023125"/>
    </source>
</evidence>
<keyword evidence="1" id="KW-0805">Transcription regulation</keyword>
<dbReference type="InterPro" id="IPR009057">
    <property type="entry name" value="Homeodomain-like_sf"/>
</dbReference>
<dbReference type="Pfam" id="PF12833">
    <property type="entry name" value="HTH_18"/>
    <property type="match status" value="1"/>
</dbReference>
<dbReference type="InterPro" id="IPR018060">
    <property type="entry name" value="HTH_AraC"/>
</dbReference>
<dbReference type="SMART" id="SM00342">
    <property type="entry name" value="HTH_ARAC"/>
    <property type="match status" value="1"/>
</dbReference>